<dbReference type="InterPro" id="IPR036397">
    <property type="entry name" value="RNaseH_sf"/>
</dbReference>
<proteinExistence type="predicted"/>
<feature type="non-terminal residue" evidence="1">
    <location>
        <position position="1"/>
    </location>
</feature>
<evidence type="ECO:0000313" key="1">
    <source>
        <dbReference type="EMBL" id="KAG5346595.1"/>
    </source>
</evidence>
<dbReference type="InterPro" id="IPR052709">
    <property type="entry name" value="Transposase-MT_Hybrid"/>
</dbReference>
<dbReference type="Proteomes" id="UP000669903">
    <property type="component" value="Unassembled WGS sequence"/>
</dbReference>
<organism evidence="1 2">
    <name type="scientific">Acromyrmex charruanus</name>
    <dbReference type="NCBI Taxonomy" id="2715315"/>
    <lineage>
        <taxon>Eukaryota</taxon>
        <taxon>Metazoa</taxon>
        <taxon>Ecdysozoa</taxon>
        <taxon>Arthropoda</taxon>
        <taxon>Hexapoda</taxon>
        <taxon>Insecta</taxon>
        <taxon>Pterygota</taxon>
        <taxon>Neoptera</taxon>
        <taxon>Endopterygota</taxon>
        <taxon>Hymenoptera</taxon>
        <taxon>Apocrita</taxon>
        <taxon>Aculeata</taxon>
        <taxon>Formicoidea</taxon>
        <taxon>Formicidae</taxon>
        <taxon>Myrmicinae</taxon>
        <taxon>Acromyrmex</taxon>
    </lineage>
</organism>
<name>A0A836FVD5_9HYME</name>
<dbReference type="PANTHER" id="PTHR46060:SF1">
    <property type="entry name" value="MARINER MOS1 TRANSPOSASE-LIKE PROTEIN"/>
    <property type="match status" value="1"/>
</dbReference>
<sequence>MGVANITLHAVETRLALLDQLWTKFERQHQLIRAYYKKAFDESEYSTSQFADSAEITCSSLLVIIGNNYSRAWALLCEHYGNKKGLSRSNFCTFTVVQKMKSDTAEELSRIYNASISVVNGQESIGRPNNSHGFDFFNHFIIELFEDTRAIPRICQITLMDFITKRTLTLKTAKPKATKGLRRSTKGRSTYSCRSVHSALMDSLGRLRREFLSDHRYFQCTADHELTTLVQRFWEQEKFNGSQSTRSGKSLNTQLLIGANLLRSLTPASNILYWIQGHASCWKTYVANRVSMSRGITSGELIDHPLWRVTCPLSHCHVKGCYGTGAPLILLLKVTAWCLRWLCLREMLTTEGSPESTLTPDELDAALGRWIQALHYAHEVNAAKNQRPMPPRSQLRALNPFIDKHGVMRISQILLHRCVTCARWRGAYGENSLSRARVFEWYKRFSEGRESTEDDQRPGRSVSVSTPQTVTKINEIVREDRRMSIRMIAETVNANKETVRKILHDELNMKKVCAKLVPKNLTPEQKLVRQQICSDFLERLDEEPELMENIITCDETWIFQYDENGVTRVATIRTASSELIRPLVKLVLCLDSLPTRTRKSNKNRATLY</sequence>
<dbReference type="PANTHER" id="PTHR46060">
    <property type="entry name" value="MARINER MOS1 TRANSPOSASE-LIKE PROTEIN"/>
    <property type="match status" value="1"/>
</dbReference>
<reference evidence="1" key="1">
    <citation type="submission" date="2020-03" db="EMBL/GenBank/DDBJ databases">
        <title>Relaxed selection underlies rapid genomic changes in the transitions from sociality to social parasitism in ants.</title>
        <authorList>
            <person name="Bi X."/>
        </authorList>
    </citation>
    <scope>NUCLEOTIDE SEQUENCE</scope>
    <source>
        <strain evidence="1">BGI-DK2014a</strain>
        <tissue evidence="1">Whole body</tissue>
    </source>
</reference>
<keyword evidence="1" id="KW-0808">Transferase</keyword>
<dbReference type="Pfam" id="PF03564">
    <property type="entry name" value="DUF1759"/>
    <property type="match status" value="1"/>
</dbReference>
<keyword evidence="2" id="KW-1185">Reference proteome</keyword>
<dbReference type="EMBL" id="JAANIC010001497">
    <property type="protein sequence ID" value="KAG5346595.1"/>
    <property type="molecule type" value="Genomic_DNA"/>
</dbReference>
<gene>
    <name evidence="1" type="primary">Setmar_127</name>
    <name evidence="1" type="ORF">G6Z76_0007957</name>
</gene>
<dbReference type="Gene3D" id="3.30.420.10">
    <property type="entry name" value="Ribonuclease H-like superfamily/Ribonuclease H"/>
    <property type="match status" value="1"/>
</dbReference>
<keyword evidence="1" id="KW-0489">Methyltransferase</keyword>
<dbReference type="GO" id="GO:0008168">
    <property type="term" value="F:methyltransferase activity"/>
    <property type="evidence" value="ECO:0007669"/>
    <property type="project" value="UniProtKB-KW"/>
</dbReference>
<dbReference type="GO" id="GO:0032259">
    <property type="term" value="P:methylation"/>
    <property type="evidence" value="ECO:0007669"/>
    <property type="project" value="UniProtKB-KW"/>
</dbReference>
<comment type="caution">
    <text evidence="1">The sequence shown here is derived from an EMBL/GenBank/DDBJ whole genome shotgun (WGS) entry which is preliminary data.</text>
</comment>
<dbReference type="GO" id="GO:0003676">
    <property type="term" value="F:nucleic acid binding"/>
    <property type="evidence" value="ECO:0007669"/>
    <property type="project" value="InterPro"/>
</dbReference>
<accession>A0A836FVD5</accession>
<evidence type="ECO:0000313" key="2">
    <source>
        <dbReference type="Proteomes" id="UP000669903"/>
    </source>
</evidence>
<dbReference type="AlphaFoldDB" id="A0A836FVD5"/>
<feature type="non-terminal residue" evidence="1">
    <location>
        <position position="608"/>
    </location>
</feature>
<dbReference type="InterPro" id="IPR005312">
    <property type="entry name" value="DUF1759"/>
</dbReference>
<protein>
    <submittedName>
        <fullName evidence="1">SETMR methyltransferase</fullName>
    </submittedName>
</protein>